<evidence type="ECO:0000313" key="8">
    <source>
        <dbReference type="Proteomes" id="UP000835052"/>
    </source>
</evidence>
<feature type="transmembrane region" description="Helical" evidence="6">
    <location>
        <begin position="125"/>
        <end position="145"/>
    </location>
</feature>
<protein>
    <submittedName>
        <fullName evidence="7">Uncharacterized protein</fullName>
    </submittedName>
</protein>
<dbReference type="GO" id="GO:0016020">
    <property type="term" value="C:membrane"/>
    <property type="evidence" value="ECO:0007669"/>
    <property type="project" value="UniProtKB-SubCell"/>
</dbReference>
<evidence type="ECO:0000256" key="3">
    <source>
        <dbReference type="ARBA" id="ARBA00022692"/>
    </source>
</evidence>
<evidence type="ECO:0000256" key="1">
    <source>
        <dbReference type="ARBA" id="ARBA00004141"/>
    </source>
</evidence>
<keyword evidence="4 6" id="KW-1133">Transmembrane helix</keyword>
<feature type="transmembrane region" description="Helical" evidence="6">
    <location>
        <begin position="157"/>
        <end position="179"/>
    </location>
</feature>
<dbReference type="GO" id="GO:0007606">
    <property type="term" value="P:sensory perception of chemical stimulus"/>
    <property type="evidence" value="ECO:0007669"/>
    <property type="project" value="InterPro"/>
</dbReference>
<evidence type="ECO:0000256" key="2">
    <source>
        <dbReference type="ARBA" id="ARBA00006803"/>
    </source>
</evidence>
<keyword evidence="3 6" id="KW-0812">Transmembrane</keyword>
<dbReference type="InterPro" id="IPR004151">
    <property type="entry name" value="7TM_GPCR_serpentine_rcpt_Sre"/>
</dbReference>
<name>A0A8S1HT48_9PELO</name>
<comment type="caution">
    <text evidence="7">The sequence shown here is derived from an EMBL/GenBank/DDBJ whole genome shotgun (WGS) entry which is preliminary data.</text>
</comment>
<evidence type="ECO:0000313" key="7">
    <source>
        <dbReference type="EMBL" id="CAD6199853.1"/>
    </source>
</evidence>
<keyword evidence="5 6" id="KW-0472">Membrane</keyword>
<organism evidence="7 8">
    <name type="scientific">Caenorhabditis auriculariae</name>
    <dbReference type="NCBI Taxonomy" id="2777116"/>
    <lineage>
        <taxon>Eukaryota</taxon>
        <taxon>Metazoa</taxon>
        <taxon>Ecdysozoa</taxon>
        <taxon>Nematoda</taxon>
        <taxon>Chromadorea</taxon>
        <taxon>Rhabditida</taxon>
        <taxon>Rhabditina</taxon>
        <taxon>Rhabditomorpha</taxon>
        <taxon>Rhabditoidea</taxon>
        <taxon>Rhabditidae</taxon>
        <taxon>Peloderinae</taxon>
        <taxon>Caenorhabditis</taxon>
    </lineage>
</organism>
<proteinExistence type="inferred from homology"/>
<dbReference type="InterPro" id="IPR052854">
    <property type="entry name" value="Serpentine_rcpt_epsilon"/>
</dbReference>
<reference evidence="7" key="1">
    <citation type="submission" date="2020-10" db="EMBL/GenBank/DDBJ databases">
        <authorList>
            <person name="Kikuchi T."/>
        </authorList>
    </citation>
    <scope>NUCLEOTIDE SEQUENCE</scope>
    <source>
        <strain evidence="7">NKZ352</strain>
    </source>
</reference>
<sequence>MEVTGNESCPEIGLRALTLYTVLVGLPTSVLYVFLAVVFVRHVNAFHPLFSVSFFLIITAYTICNVVMSCRNLIEFVMDRNIVYTVLEFIFTLANYYIQPIVVLSLLERLCATIWVQSYENSRPWVVYSLGQSACVAVVIFLYHLNQTQEKMTNNAQFILSIIISTCLVLLLVVNRRLTLASRARSTLTTRYQLAENVRALRIFVPFIVMDNSIWLMFVLTKYLFNVGRTFSLTSCNSYRYYFPLFTFFRTIAMILQILMPIAVIYQQGSVKAWRPECWRRSNKSQDSAQLKKKFKVRNVLGMDVAGHESPEDHFAQLRLQWYRKY</sequence>
<dbReference type="PANTHER" id="PTHR47518:SF7">
    <property type="entry name" value="G_PROTEIN_RECEP_F1_2 DOMAIN-CONTAINING PROTEIN"/>
    <property type="match status" value="1"/>
</dbReference>
<dbReference type="OrthoDB" id="5834256at2759"/>
<evidence type="ECO:0000256" key="4">
    <source>
        <dbReference type="ARBA" id="ARBA00022989"/>
    </source>
</evidence>
<feature type="transmembrane region" description="Helical" evidence="6">
    <location>
        <begin position="52"/>
        <end position="74"/>
    </location>
</feature>
<evidence type="ECO:0000256" key="5">
    <source>
        <dbReference type="ARBA" id="ARBA00023136"/>
    </source>
</evidence>
<dbReference type="Proteomes" id="UP000835052">
    <property type="component" value="Unassembled WGS sequence"/>
</dbReference>
<comment type="subcellular location">
    <subcellularLocation>
        <location evidence="1">Membrane</location>
        <topology evidence="1">Multi-pass membrane protein</topology>
    </subcellularLocation>
</comment>
<dbReference type="EMBL" id="CAJGYM010000209">
    <property type="protein sequence ID" value="CAD6199853.1"/>
    <property type="molecule type" value="Genomic_DNA"/>
</dbReference>
<evidence type="ECO:0000256" key="6">
    <source>
        <dbReference type="SAM" id="Phobius"/>
    </source>
</evidence>
<feature type="transmembrane region" description="Helical" evidence="6">
    <location>
        <begin position="20"/>
        <end position="40"/>
    </location>
</feature>
<feature type="transmembrane region" description="Helical" evidence="6">
    <location>
        <begin position="200"/>
        <end position="221"/>
    </location>
</feature>
<dbReference type="PANTHER" id="PTHR47518">
    <property type="entry name" value="SERPENTINE RECEPTOR CLASS EPSILON-13-RELATED"/>
    <property type="match status" value="1"/>
</dbReference>
<dbReference type="AlphaFoldDB" id="A0A8S1HT48"/>
<comment type="similarity">
    <text evidence="2">Belongs to the nematode receptor-like protein sre family.</text>
</comment>
<accession>A0A8S1HT48</accession>
<gene>
    <name evidence="7" type="ORF">CAUJ_LOCUS15752</name>
</gene>
<keyword evidence="8" id="KW-1185">Reference proteome</keyword>
<dbReference type="Pfam" id="PF03125">
    <property type="entry name" value="Sre"/>
    <property type="match status" value="1"/>
</dbReference>
<feature type="transmembrane region" description="Helical" evidence="6">
    <location>
        <begin position="241"/>
        <end position="266"/>
    </location>
</feature>